<feature type="compositionally biased region" description="Acidic residues" evidence="1">
    <location>
        <begin position="200"/>
        <end position="229"/>
    </location>
</feature>
<comment type="caution">
    <text evidence="2">The sequence shown here is derived from an EMBL/GenBank/DDBJ whole genome shotgun (WGS) entry which is preliminary data.</text>
</comment>
<name>A0A9D4MTF2_DREPO</name>
<dbReference type="AlphaFoldDB" id="A0A9D4MTF2"/>
<feature type="region of interest" description="Disordered" evidence="1">
    <location>
        <begin position="195"/>
        <end position="267"/>
    </location>
</feature>
<dbReference type="SUPFAM" id="SSF48371">
    <property type="entry name" value="ARM repeat"/>
    <property type="match status" value="1"/>
</dbReference>
<dbReference type="Proteomes" id="UP000828390">
    <property type="component" value="Unassembled WGS sequence"/>
</dbReference>
<dbReference type="EMBL" id="JAIWYP010000001">
    <property type="protein sequence ID" value="KAH3882143.1"/>
    <property type="molecule type" value="Genomic_DNA"/>
</dbReference>
<evidence type="ECO:0000313" key="2">
    <source>
        <dbReference type="EMBL" id="KAH3882143.1"/>
    </source>
</evidence>
<gene>
    <name evidence="2" type="ORF">DPMN_006074</name>
</gene>
<dbReference type="InterPro" id="IPR016024">
    <property type="entry name" value="ARM-type_fold"/>
</dbReference>
<organism evidence="2 3">
    <name type="scientific">Dreissena polymorpha</name>
    <name type="common">Zebra mussel</name>
    <name type="synonym">Mytilus polymorpha</name>
    <dbReference type="NCBI Taxonomy" id="45954"/>
    <lineage>
        <taxon>Eukaryota</taxon>
        <taxon>Metazoa</taxon>
        <taxon>Spiralia</taxon>
        <taxon>Lophotrochozoa</taxon>
        <taxon>Mollusca</taxon>
        <taxon>Bivalvia</taxon>
        <taxon>Autobranchia</taxon>
        <taxon>Heteroconchia</taxon>
        <taxon>Euheterodonta</taxon>
        <taxon>Imparidentia</taxon>
        <taxon>Neoheterodontei</taxon>
        <taxon>Myida</taxon>
        <taxon>Dreissenoidea</taxon>
        <taxon>Dreissenidae</taxon>
        <taxon>Dreissena</taxon>
    </lineage>
</organism>
<keyword evidence="3" id="KW-1185">Reference proteome</keyword>
<proteinExistence type="predicted"/>
<evidence type="ECO:0000256" key="1">
    <source>
        <dbReference type="SAM" id="MobiDB-lite"/>
    </source>
</evidence>
<reference evidence="2" key="2">
    <citation type="submission" date="2020-11" db="EMBL/GenBank/DDBJ databases">
        <authorList>
            <person name="McCartney M.A."/>
            <person name="Auch B."/>
            <person name="Kono T."/>
            <person name="Mallez S."/>
            <person name="Becker A."/>
            <person name="Gohl D.M."/>
            <person name="Silverstein K.A.T."/>
            <person name="Koren S."/>
            <person name="Bechman K.B."/>
            <person name="Herman A."/>
            <person name="Abrahante J.E."/>
            <person name="Garbe J."/>
        </authorList>
    </citation>
    <scope>NUCLEOTIDE SEQUENCE</scope>
    <source>
        <strain evidence="2">Duluth1</strain>
        <tissue evidence="2">Whole animal</tissue>
    </source>
</reference>
<accession>A0A9D4MTF2</accession>
<sequence>MLTKKGSYDLVVNTQSTLHPWGVHQTRILPIIVNKLLKVNTSGFVMSTSHSEPKVGYINASNSRAGHRHIVLNELLELKRSDPTESRLCVTRLLICLPLKQFNNSCCQEFPALGWRRGFISVFGLVAAEAATRTTIRTYAIIDWYLAEQQALWGQDYLVNKRSYTDKFKPSERCSPNQTLHLNRVILKLKTTTTANNLSADEEEEEEEDDYDDEDDDEDNDDDDEEEDSLSERSFTCDHEQYSAAVLPRQELGIPHAILSSKTDSLG</sequence>
<evidence type="ECO:0000313" key="3">
    <source>
        <dbReference type="Proteomes" id="UP000828390"/>
    </source>
</evidence>
<reference evidence="2" key="1">
    <citation type="journal article" date="2019" name="bioRxiv">
        <title>The Genome of the Zebra Mussel, Dreissena polymorpha: A Resource for Invasive Species Research.</title>
        <authorList>
            <person name="McCartney M.A."/>
            <person name="Auch B."/>
            <person name="Kono T."/>
            <person name="Mallez S."/>
            <person name="Zhang Y."/>
            <person name="Obille A."/>
            <person name="Becker A."/>
            <person name="Abrahante J.E."/>
            <person name="Garbe J."/>
            <person name="Badalamenti J.P."/>
            <person name="Herman A."/>
            <person name="Mangelson H."/>
            <person name="Liachko I."/>
            <person name="Sullivan S."/>
            <person name="Sone E.D."/>
            <person name="Koren S."/>
            <person name="Silverstein K.A.T."/>
            <person name="Beckman K.B."/>
            <person name="Gohl D.M."/>
        </authorList>
    </citation>
    <scope>NUCLEOTIDE SEQUENCE</scope>
    <source>
        <strain evidence="2">Duluth1</strain>
        <tissue evidence="2">Whole animal</tissue>
    </source>
</reference>
<protein>
    <submittedName>
        <fullName evidence="2">Uncharacterized protein</fullName>
    </submittedName>
</protein>